<comment type="caution">
    <text evidence="4">The sequence shown here is derived from an EMBL/GenBank/DDBJ whole genome shotgun (WGS) entry which is preliminary data.</text>
</comment>
<protein>
    <submittedName>
        <fullName evidence="4">Oxidoreductase, short chain dehydrogenase/reductase family</fullName>
    </submittedName>
</protein>
<name>A0A3M3XF16_9PSED</name>
<evidence type="ECO:0000256" key="2">
    <source>
        <dbReference type="ARBA" id="ARBA00023002"/>
    </source>
</evidence>
<dbReference type="PANTHER" id="PTHR44196">
    <property type="entry name" value="DEHYDROGENASE/REDUCTASE SDR FAMILY MEMBER 7B"/>
    <property type="match status" value="1"/>
</dbReference>
<dbReference type="GO" id="GO:0016491">
    <property type="term" value="F:oxidoreductase activity"/>
    <property type="evidence" value="ECO:0007669"/>
    <property type="project" value="UniProtKB-KW"/>
</dbReference>
<keyword evidence="3" id="KW-0812">Transmembrane</keyword>
<dbReference type="Proteomes" id="UP000281350">
    <property type="component" value="Unassembled WGS sequence"/>
</dbReference>
<dbReference type="SUPFAM" id="SSF51735">
    <property type="entry name" value="NAD(P)-binding Rossmann-fold domains"/>
    <property type="match status" value="1"/>
</dbReference>
<evidence type="ECO:0000313" key="4">
    <source>
        <dbReference type="EMBL" id="RMO68707.1"/>
    </source>
</evidence>
<reference evidence="4 5" key="1">
    <citation type="submission" date="2018-08" db="EMBL/GenBank/DDBJ databases">
        <title>Recombination of ecologically and evolutionarily significant loci maintains genetic cohesion in the Pseudomonas syringae species complex.</title>
        <authorList>
            <person name="Dillon M."/>
            <person name="Thakur S."/>
            <person name="Almeida R.N.D."/>
            <person name="Weir B.S."/>
            <person name="Guttman D.S."/>
        </authorList>
    </citation>
    <scope>NUCLEOTIDE SEQUENCE [LARGE SCALE GENOMIC DNA]</scope>
    <source>
        <strain evidence="4 5">ICMP 2732</strain>
    </source>
</reference>
<dbReference type="PRINTS" id="PR00081">
    <property type="entry name" value="GDHRDH"/>
</dbReference>
<keyword evidence="3" id="KW-0472">Membrane</keyword>
<dbReference type="InterPro" id="IPR020904">
    <property type="entry name" value="Sc_DH/Rdtase_CS"/>
</dbReference>
<proteinExistence type="inferred from homology"/>
<dbReference type="GO" id="GO:0016020">
    <property type="term" value="C:membrane"/>
    <property type="evidence" value="ECO:0007669"/>
    <property type="project" value="TreeGrafter"/>
</dbReference>
<dbReference type="PANTHER" id="PTHR44196:SF1">
    <property type="entry name" value="DEHYDROGENASE_REDUCTASE SDR FAMILY MEMBER 7B"/>
    <property type="match status" value="1"/>
</dbReference>
<evidence type="ECO:0000256" key="1">
    <source>
        <dbReference type="ARBA" id="ARBA00006484"/>
    </source>
</evidence>
<dbReference type="AlphaFoldDB" id="A0A3M3XF16"/>
<accession>A0A3M3XF16</accession>
<dbReference type="Gene3D" id="3.40.50.720">
    <property type="entry name" value="NAD(P)-binding Rossmann-like Domain"/>
    <property type="match status" value="1"/>
</dbReference>
<dbReference type="Pfam" id="PF00106">
    <property type="entry name" value="adh_short"/>
    <property type="match status" value="1"/>
</dbReference>
<comment type="similarity">
    <text evidence="1">Belongs to the short-chain dehydrogenases/reductases (SDR) family.</text>
</comment>
<dbReference type="PROSITE" id="PS00061">
    <property type="entry name" value="ADH_SHORT"/>
    <property type="match status" value="1"/>
</dbReference>
<evidence type="ECO:0000313" key="5">
    <source>
        <dbReference type="Proteomes" id="UP000281350"/>
    </source>
</evidence>
<feature type="transmembrane region" description="Helical" evidence="3">
    <location>
        <begin position="285"/>
        <end position="305"/>
    </location>
</feature>
<dbReference type="EMBL" id="RBPY01000187">
    <property type="protein sequence ID" value="RMO68707.1"/>
    <property type="molecule type" value="Genomic_DNA"/>
</dbReference>
<dbReference type="InterPro" id="IPR036291">
    <property type="entry name" value="NAD(P)-bd_dom_sf"/>
</dbReference>
<evidence type="ECO:0000256" key="3">
    <source>
        <dbReference type="SAM" id="Phobius"/>
    </source>
</evidence>
<keyword evidence="3" id="KW-1133">Transmembrane helix</keyword>
<sequence>MDHELLAPAPGRWPDDSRRGLFAPEMARQGLPPSGLLRCRCVALRTLAHHGSSHPLAEEEVRMNTPVARRIWLTGASSGIGLALAKELLAAGHRLALTARTLEPLQNLAASHPQQVLLVTGDITDGLQVTAMADRIAQEWGALDTAILNAGTCEYIDTRHFEAAMVERVVRTNLLASSYCIQEALPLLRKGNQPHLVGVASAVTFLALPRAEAYGASKAGLRYLFEALRIDLASENIDVTIVSPGFVDTPLTQKNDFPMPMRWPVEKAARYIADNLKRVRRPLEIAFPTAFILSMKLLALLPVRVRFAIGKRMARSETGHKDTQ</sequence>
<keyword evidence="2" id="KW-0560">Oxidoreductase</keyword>
<gene>
    <name evidence="4" type="ORF">ALQ36_04292</name>
</gene>
<dbReference type="InterPro" id="IPR002347">
    <property type="entry name" value="SDR_fam"/>
</dbReference>
<organism evidence="4 5">
    <name type="scientific">Pseudomonas syringae pv. primulae</name>
    <dbReference type="NCBI Taxonomy" id="251707"/>
    <lineage>
        <taxon>Bacteria</taxon>
        <taxon>Pseudomonadati</taxon>
        <taxon>Pseudomonadota</taxon>
        <taxon>Gammaproteobacteria</taxon>
        <taxon>Pseudomonadales</taxon>
        <taxon>Pseudomonadaceae</taxon>
        <taxon>Pseudomonas</taxon>
    </lineage>
</organism>